<name>A0A9Q3IK21_9BASI</name>
<dbReference type="AlphaFoldDB" id="A0A9Q3IK21"/>
<dbReference type="OrthoDB" id="2504071at2759"/>
<accession>A0A9Q3IK21</accession>
<feature type="compositionally biased region" description="Acidic residues" evidence="1">
    <location>
        <begin position="196"/>
        <end position="205"/>
    </location>
</feature>
<dbReference type="Proteomes" id="UP000765509">
    <property type="component" value="Unassembled WGS sequence"/>
</dbReference>
<keyword evidence="2" id="KW-0472">Membrane</keyword>
<feature type="region of interest" description="Disordered" evidence="1">
    <location>
        <begin position="1"/>
        <end position="35"/>
    </location>
</feature>
<feature type="region of interest" description="Disordered" evidence="1">
    <location>
        <begin position="166"/>
        <end position="216"/>
    </location>
</feature>
<dbReference type="EMBL" id="AVOT02048431">
    <property type="protein sequence ID" value="MBW0543672.1"/>
    <property type="molecule type" value="Genomic_DNA"/>
</dbReference>
<gene>
    <name evidence="3" type="ORF">O181_083387</name>
</gene>
<keyword evidence="2" id="KW-1133">Transmembrane helix</keyword>
<feature type="compositionally biased region" description="Basic residues" evidence="1">
    <location>
        <begin position="1"/>
        <end position="10"/>
    </location>
</feature>
<evidence type="ECO:0000256" key="2">
    <source>
        <dbReference type="SAM" id="Phobius"/>
    </source>
</evidence>
<feature type="compositionally biased region" description="Polar residues" evidence="1">
    <location>
        <begin position="172"/>
        <end position="181"/>
    </location>
</feature>
<proteinExistence type="predicted"/>
<evidence type="ECO:0000313" key="4">
    <source>
        <dbReference type="Proteomes" id="UP000765509"/>
    </source>
</evidence>
<reference evidence="3" key="1">
    <citation type="submission" date="2021-03" db="EMBL/GenBank/DDBJ databases">
        <title>Draft genome sequence of rust myrtle Austropuccinia psidii MF-1, a brazilian biotype.</title>
        <authorList>
            <person name="Quecine M.C."/>
            <person name="Pachon D.M.R."/>
            <person name="Bonatelli M.L."/>
            <person name="Correr F.H."/>
            <person name="Franceschini L.M."/>
            <person name="Leite T.F."/>
            <person name="Margarido G.R.A."/>
            <person name="Almeida C.A."/>
            <person name="Ferrarezi J.A."/>
            <person name="Labate C.A."/>
        </authorList>
    </citation>
    <scope>NUCLEOTIDE SEQUENCE</scope>
    <source>
        <strain evidence="3">MF-1</strain>
    </source>
</reference>
<evidence type="ECO:0000256" key="1">
    <source>
        <dbReference type="SAM" id="MobiDB-lite"/>
    </source>
</evidence>
<feature type="region of interest" description="Disordered" evidence="1">
    <location>
        <begin position="115"/>
        <end position="144"/>
    </location>
</feature>
<organism evidence="3 4">
    <name type="scientific">Austropuccinia psidii MF-1</name>
    <dbReference type="NCBI Taxonomy" id="1389203"/>
    <lineage>
        <taxon>Eukaryota</taxon>
        <taxon>Fungi</taxon>
        <taxon>Dikarya</taxon>
        <taxon>Basidiomycota</taxon>
        <taxon>Pucciniomycotina</taxon>
        <taxon>Pucciniomycetes</taxon>
        <taxon>Pucciniales</taxon>
        <taxon>Sphaerophragmiaceae</taxon>
        <taxon>Austropuccinia</taxon>
    </lineage>
</organism>
<feature type="compositionally biased region" description="Low complexity" evidence="1">
    <location>
        <begin position="115"/>
        <end position="124"/>
    </location>
</feature>
<keyword evidence="2" id="KW-0812">Transmembrane</keyword>
<evidence type="ECO:0000313" key="3">
    <source>
        <dbReference type="EMBL" id="MBW0543672.1"/>
    </source>
</evidence>
<feature type="compositionally biased region" description="Polar residues" evidence="1">
    <location>
        <begin position="13"/>
        <end position="28"/>
    </location>
</feature>
<keyword evidence="4" id="KW-1185">Reference proteome</keyword>
<sequence>MPPALRKRKGSSGLPSSVFNPTPSSPDTPSHVAHNRQKPTIVPSVFFVIVLGCCIALIPLFYYTQVMIPDPGSKSILSEFRIKGNILLNALGHTSSVGNGRLAFSQDPFEAKSSLSKLKNSISKHPPQSSIPDDTTSNDPQIKKVEEDARLEEELGRFWKASSEYRQKAQKENSGQYSLQGDGTIRSSKHASSDEISIDDLPEADPDAKEGLTPEVWEAIKEQFSADDLTVMLDSMRRKEKNPQSSTPN</sequence>
<comment type="caution">
    <text evidence="3">The sequence shown here is derived from an EMBL/GenBank/DDBJ whole genome shotgun (WGS) entry which is preliminary data.</text>
</comment>
<protein>
    <submittedName>
        <fullName evidence="3">Uncharacterized protein</fullName>
    </submittedName>
</protein>
<feature type="compositionally biased region" description="Polar residues" evidence="1">
    <location>
        <begin position="126"/>
        <end position="140"/>
    </location>
</feature>
<feature type="transmembrane region" description="Helical" evidence="2">
    <location>
        <begin position="41"/>
        <end position="63"/>
    </location>
</feature>